<keyword evidence="3" id="KW-1185">Reference proteome</keyword>
<accession>A0ABS0XIS7</accession>
<proteinExistence type="predicted"/>
<sequence length="260" mass="29017">MKRSKGNAWYPRWELTGAPMSPQQAFNSPIRGRVTHELNHHHDIQLAVAPRLLRPMLYDLASTGLWERHTTHGYYRLTDGQCHTFEWNNTGAIVEHYKAGHADDQCPKLTDPPRETSAWLPHFDNRPPLPPSGTPHGWRGILRRAASLPLAFLPPAVAFYGRYHFGHQDVGAATFAHTFHAMADEALTVYGRWETTPGHHFVQDSSGLIWSITTASSEDSAKPAVTGIYPPRGAPADHPEHQRANRASGSPTLATRRRPA</sequence>
<reference evidence="2 3" key="1">
    <citation type="submission" date="2020-12" db="EMBL/GenBank/DDBJ databases">
        <title>Streptomyces typhae sp. nov., a novel endophytic actinomycete isolated from the root of cattail pollen (Typha angustifolia L.).</title>
        <authorList>
            <person name="Peng C."/>
            <person name="Liu C."/>
        </authorList>
    </citation>
    <scope>NUCLEOTIDE SEQUENCE [LARGE SCALE GENOMIC DNA]</scope>
    <source>
        <strain evidence="2 3">JCM 4753</strain>
    </source>
</reference>
<evidence type="ECO:0000313" key="3">
    <source>
        <dbReference type="Proteomes" id="UP000634780"/>
    </source>
</evidence>
<gene>
    <name evidence="2" type="ORF">JGB26_39755</name>
</gene>
<evidence type="ECO:0000313" key="2">
    <source>
        <dbReference type="EMBL" id="MBJ3813127.1"/>
    </source>
</evidence>
<organism evidence="2 3">
    <name type="scientific">Streptomyces flavofungini</name>
    <dbReference type="NCBI Taxonomy" id="68200"/>
    <lineage>
        <taxon>Bacteria</taxon>
        <taxon>Bacillati</taxon>
        <taxon>Actinomycetota</taxon>
        <taxon>Actinomycetes</taxon>
        <taxon>Kitasatosporales</taxon>
        <taxon>Streptomycetaceae</taxon>
        <taxon>Streptomyces</taxon>
    </lineage>
</organism>
<feature type="region of interest" description="Disordered" evidence="1">
    <location>
        <begin position="219"/>
        <end position="260"/>
    </location>
</feature>
<dbReference type="EMBL" id="JAEKOZ010000050">
    <property type="protein sequence ID" value="MBJ3813127.1"/>
    <property type="molecule type" value="Genomic_DNA"/>
</dbReference>
<evidence type="ECO:0000256" key="1">
    <source>
        <dbReference type="SAM" id="MobiDB-lite"/>
    </source>
</evidence>
<comment type="caution">
    <text evidence="2">The sequence shown here is derived from an EMBL/GenBank/DDBJ whole genome shotgun (WGS) entry which is preliminary data.</text>
</comment>
<dbReference type="Proteomes" id="UP000634780">
    <property type="component" value="Unassembled WGS sequence"/>
</dbReference>
<protein>
    <submittedName>
        <fullName evidence="2">Uncharacterized protein</fullName>
    </submittedName>
</protein>
<dbReference type="RefSeq" id="WP_190120492.1">
    <property type="nucleotide sequence ID" value="NZ_BMVR01000026.1"/>
</dbReference>
<name>A0ABS0XIS7_9ACTN</name>